<evidence type="ECO:0000313" key="1">
    <source>
        <dbReference type="EMBL" id="KUM47055.1"/>
    </source>
</evidence>
<accession>A0A101LXB6</accession>
<evidence type="ECO:0008006" key="2">
    <source>
        <dbReference type="Google" id="ProtNLM"/>
    </source>
</evidence>
<dbReference type="EMBL" id="LKAM01000008">
    <property type="protein sequence ID" value="KUM47055.1"/>
    <property type="molecule type" value="Genomic_DNA"/>
</dbReference>
<sequence length="95" mass="11208">MDHDVRFFVGPLRLTGILFWANSPKKKRTKNVHNTILLKRIMKHNVGRPEQRMSFKICMQRLDTPNYKDLTVTEHLLRIVPKTTGHSFHIDTNID</sequence>
<geneLocation type="mitochondrion" evidence="1"/>
<name>A0A101LXB6_PICGL</name>
<protein>
    <recommendedName>
        <fullName evidence="2">Ribosomal protein S10 domain-containing protein</fullName>
    </recommendedName>
</protein>
<comment type="caution">
    <text evidence="1">The sequence shown here is derived from an EMBL/GenBank/DDBJ whole genome shotgun (WGS) entry which is preliminary data.</text>
</comment>
<dbReference type="AlphaFoldDB" id="A0A101LXB6"/>
<keyword evidence="1" id="KW-0496">Mitochondrion</keyword>
<organism evidence="1">
    <name type="scientific">Picea glauca</name>
    <name type="common">White spruce</name>
    <name type="synonym">Pinus glauca</name>
    <dbReference type="NCBI Taxonomy" id="3330"/>
    <lineage>
        <taxon>Eukaryota</taxon>
        <taxon>Viridiplantae</taxon>
        <taxon>Streptophyta</taxon>
        <taxon>Embryophyta</taxon>
        <taxon>Tracheophyta</taxon>
        <taxon>Spermatophyta</taxon>
        <taxon>Pinopsida</taxon>
        <taxon>Pinidae</taxon>
        <taxon>Conifers I</taxon>
        <taxon>Pinales</taxon>
        <taxon>Pinaceae</taxon>
        <taxon>Picea</taxon>
    </lineage>
</organism>
<reference evidence="1" key="1">
    <citation type="journal article" date="2015" name="Genome Biol. Evol.">
        <title>Organellar Genomes of White Spruce (Picea glauca): Assembly and Annotation.</title>
        <authorList>
            <person name="Jackman S.D."/>
            <person name="Warren R.L."/>
            <person name="Gibb E.A."/>
            <person name="Vandervalk B.P."/>
            <person name="Mohamadi H."/>
            <person name="Chu J."/>
            <person name="Raymond A."/>
            <person name="Pleasance S."/>
            <person name="Coope R."/>
            <person name="Wildung M.R."/>
            <person name="Ritland C.E."/>
            <person name="Bousquet J."/>
            <person name="Jones S.J."/>
            <person name="Bohlmann J."/>
            <person name="Birol I."/>
        </authorList>
    </citation>
    <scope>NUCLEOTIDE SEQUENCE [LARGE SCALE GENOMIC DNA]</scope>
    <source>
        <tissue evidence="1">Flushing bud</tissue>
    </source>
</reference>
<gene>
    <name evidence="1" type="ORF">ABT39_MTgene6061</name>
</gene>
<proteinExistence type="predicted"/>